<proteinExistence type="predicted"/>
<dbReference type="InterPro" id="IPR050122">
    <property type="entry name" value="RTK"/>
</dbReference>
<dbReference type="SUPFAM" id="SSF56112">
    <property type="entry name" value="Protein kinase-like (PK-like)"/>
    <property type="match status" value="1"/>
</dbReference>
<dbReference type="Proteomes" id="UP001162156">
    <property type="component" value="Unassembled WGS sequence"/>
</dbReference>
<dbReference type="Gene3D" id="1.10.510.10">
    <property type="entry name" value="Transferase(Phosphotransferase) domain 1"/>
    <property type="match status" value="1"/>
</dbReference>
<protein>
    <recommendedName>
        <fullName evidence="8">Protein kinase domain-containing protein</fullName>
    </recommendedName>
</protein>
<dbReference type="PROSITE" id="PS50011">
    <property type="entry name" value="PROTEIN_KINASE_DOM"/>
    <property type="match status" value="1"/>
</dbReference>
<organism evidence="9 10">
    <name type="scientific">Rhamnusium bicolor</name>
    <dbReference type="NCBI Taxonomy" id="1586634"/>
    <lineage>
        <taxon>Eukaryota</taxon>
        <taxon>Metazoa</taxon>
        <taxon>Ecdysozoa</taxon>
        <taxon>Arthropoda</taxon>
        <taxon>Hexapoda</taxon>
        <taxon>Insecta</taxon>
        <taxon>Pterygota</taxon>
        <taxon>Neoptera</taxon>
        <taxon>Endopterygota</taxon>
        <taxon>Coleoptera</taxon>
        <taxon>Polyphaga</taxon>
        <taxon>Cucujiformia</taxon>
        <taxon>Chrysomeloidea</taxon>
        <taxon>Cerambycidae</taxon>
        <taxon>Lepturinae</taxon>
        <taxon>Rhagiini</taxon>
        <taxon>Rhamnusium</taxon>
    </lineage>
</organism>
<dbReference type="PANTHER" id="PTHR24416">
    <property type="entry name" value="TYROSINE-PROTEIN KINASE RECEPTOR"/>
    <property type="match status" value="1"/>
</dbReference>
<dbReference type="EMBL" id="JANEYF010002501">
    <property type="protein sequence ID" value="KAJ8945598.1"/>
    <property type="molecule type" value="Genomic_DNA"/>
</dbReference>
<dbReference type="Gene3D" id="3.30.200.20">
    <property type="entry name" value="Phosphorylase Kinase, domain 1"/>
    <property type="match status" value="1"/>
</dbReference>
<sequence>MYSDNTYQTELITLMPATRYNISLSTKSPSGDGAVVYQVIETKVADPDTLPAQPKVLKRDGTKINIKLMPAVDNNGPITAYRIIVVNDDVKQGFEKDSVFSYDEAKKNGLSYYIAAQLDPNDINKVFVVGDGRYYGKYYNAPLDPNVNYNILLALVSELNGITKVAYSDASVTHNGVLILNVNDADVPEINGDSPVVIIGLSIAIGLLSFMFIAGIVLFIILKSRVINRRQRLSDNQELTLQGPMIEVENNGYIHEEDHLPVNHYRNLKQRVRTISSNQMKIEPTNLLGVGKFGRVNSGTLHENNTLIPVAAYSISDKKMPQDTKRAMLQDLDMLIKVGKHENLIGLIGTCETAQTVSVILEYVSMNLKDLLLGSRDALPGRFSNMSEVQALDIAIQIAKGMAHLESCKIIHKQLCARSVMISYGFTPKISGYGIAQFFSHNKIPDYTRWTALEVFKSHPHNPKSDVWSFACLLWEICALGL</sequence>
<keyword evidence="5 7" id="KW-0472">Membrane</keyword>
<evidence type="ECO:0000259" key="8">
    <source>
        <dbReference type="PROSITE" id="PS50011"/>
    </source>
</evidence>
<dbReference type="GO" id="GO:0004714">
    <property type="term" value="F:transmembrane receptor protein tyrosine kinase activity"/>
    <property type="evidence" value="ECO:0007669"/>
    <property type="project" value="TreeGrafter"/>
</dbReference>
<dbReference type="GO" id="GO:0045664">
    <property type="term" value="P:regulation of neuron differentiation"/>
    <property type="evidence" value="ECO:0007669"/>
    <property type="project" value="TreeGrafter"/>
</dbReference>
<accession>A0AAV8Y5T5</accession>
<dbReference type="GO" id="GO:0043235">
    <property type="term" value="C:receptor complex"/>
    <property type="evidence" value="ECO:0007669"/>
    <property type="project" value="TreeGrafter"/>
</dbReference>
<reference evidence="9" key="1">
    <citation type="journal article" date="2023" name="Insect Mol. Biol.">
        <title>Genome sequencing provides insights into the evolution of gene families encoding plant cell wall-degrading enzymes in longhorned beetles.</title>
        <authorList>
            <person name="Shin N.R."/>
            <person name="Okamura Y."/>
            <person name="Kirsch R."/>
            <person name="Pauchet Y."/>
        </authorList>
    </citation>
    <scope>NUCLEOTIDE SEQUENCE</scope>
    <source>
        <strain evidence="9">RBIC_L_NR</strain>
    </source>
</reference>
<evidence type="ECO:0000256" key="3">
    <source>
        <dbReference type="ARBA" id="ARBA00022729"/>
    </source>
</evidence>
<evidence type="ECO:0000256" key="5">
    <source>
        <dbReference type="ARBA" id="ARBA00023136"/>
    </source>
</evidence>
<dbReference type="GO" id="GO:0005524">
    <property type="term" value="F:ATP binding"/>
    <property type="evidence" value="ECO:0007669"/>
    <property type="project" value="InterPro"/>
</dbReference>
<dbReference type="GO" id="GO:0007169">
    <property type="term" value="P:cell surface receptor protein tyrosine kinase signaling pathway"/>
    <property type="evidence" value="ECO:0007669"/>
    <property type="project" value="TreeGrafter"/>
</dbReference>
<comment type="subcellular location">
    <subcellularLocation>
        <location evidence="1">Membrane</location>
        <topology evidence="1">Single-pass type I membrane protein</topology>
    </subcellularLocation>
</comment>
<evidence type="ECO:0000256" key="6">
    <source>
        <dbReference type="ARBA" id="ARBA00023180"/>
    </source>
</evidence>
<dbReference type="Pfam" id="PF23144">
    <property type="entry name" value="Fn3_PTPRU"/>
    <property type="match status" value="1"/>
</dbReference>
<dbReference type="InterPro" id="IPR057598">
    <property type="entry name" value="Fn3_PTPRU"/>
</dbReference>
<evidence type="ECO:0000256" key="1">
    <source>
        <dbReference type="ARBA" id="ARBA00004479"/>
    </source>
</evidence>
<dbReference type="InterPro" id="IPR036116">
    <property type="entry name" value="FN3_sf"/>
</dbReference>
<keyword evidence="6" id="KW-0325">Glycoprotein</keyword>
<keyword evidence="4 7" id="KW-1133">Transmembrane helix</keyword>
<keyword evidence="3" id="KW-0732">Signal</keyword>
<dbReference type="PANTHER" id="PTHR24416:SF604">
    <property type="entry name" value="RECEPTOR PROTEIN-TYROSINE KINASE"/>
    <property type="match status" value="1"/>
</dbReference>
<name>A0AAV8Y5T5_9CUCU</name>
<dbReference type="SUPFAM" id="SSF49265">
    <property type="entry name" value="Fibronectin type III"/>
    <property type="match status" value="1"/>
</dbReference>
<evidence type="ECO:0000313" key="10">
    <source>
        <dbReference type="Proteomes" id="UP001162156"/>
    </source>
</evidence>
<evidence type="ECO:0000313" key="9">
    <source>
        <dbReference type="EMBL" id="KAJ8945598.1"/>
    </source>
</evidence>
<dbReference type="InterPro" id="IPR011009">
    <property type="entry name" value="Kinase-like_dom_sf"/>
</dbReference>
<dbReference type="InterPro" id="IPR000719">
    <property type="entry name" value="Prot_kinase_dom"/>
</dbReference>
<dbReference type="InterPro" id="IPR001245">
    <property type="entry name" value="Ser-Thr/Tyr_kinase_cat_dom"/>
</dbReference>
<comment type="caution">
    <text evidence="9">The sequence shown here is derived from an EMBL/GenBank/DDBJ whole genome shotgun (WGS) entry which is preliminary data.</text>
</comment>
<keyword evidence="2 7" id="KW-0812">Transmembrane</keyword>
<gene>
    <name evidence="9" type="ORF">NQ314_009123</name>
</gene>
<feature type="domain" description="Protein kinase" evidence="8">
    <location>
        <begin position="282"/>
        <end position="482"/>
    </location>
</feature>
<dbReference type="GO" id="GO:0005886">
    <property type="term" value="C:plasma membrane"/>
    <property type="evidence" value="ECO:0007669"/>
    <property type="project" value="TreeGrafter"/>
</dbReference>
<evidence type="ECO:0000256" key="4">
    <source>
        <dbReference type="ARBA" id="ARBA00022989"/>
    </source>
</evidence>
<dbReference type="AlphaFoldDB" id="A0AAV8Y5T5"/>
<dbReference type="Pfam" id="PF07714">
    <property type="entry name" value="PK_Tyr_Ser-Thr"/>
    <property type="match status" value="1"/>
</dbReference>
<evidence type="ECO:0000256" key="2">
    <source>
        <dbReference type="ARBA" id="ARBA00022692"/>
    </source>
</evidence>
<evidence type="ECO:0000256" key="7">
    <source>
        <dbReference type="SAM" id="Phobius"/>
    </source>
</evidence>
<keyword evidence="10" id="KW-1185">Reference proteome</keyword>
<feature type="transmembrane region" description="Helical" evidence="7">
    <location>
        <begin position="196"/>
        <end position="222"/>
    </location>
</feature>